<protein>
    <recommendedName>
        <fullName evidence="4">Diacylglycerol O-acyltransferase</fullName>
    </recommendedName>
</protein>
<accession>A0A1G6VVB7</accession>
<keyword evidence="3" id="KW-1185">Reference proteome</keyword>
<name>A0A1G6VVB7_9PSEU</name>
<dbReference type="Gene3D" id="3.30.559.30">
    <property type="entry name" value="Nonribosomal peptide synthetase, condensation domain"/>
    <property type="match status" value="1"/>
</dbReference>
<dbReference type="STRING" id="1271860.SAMN05216174_113117"/>
<dbReference type="OrthoDB" id="4671961at2"/>
<organism evidence="2 3">
    <name type="scientific">Actinokineospora iranica</name>
    <dbReference type="NCBI Taxonomy" id="1271860"/>
    <lineage>
        <taxon>Bacteria</taxon>
        <taxon>Bacillati</taxon>
        <taxon>Actinomycetota</taxon>
        <taxon>Actinomycetes</taxon>
        <taxon>Pseudonocardiales</taxon>
        <taxon>Pseudonocardiaceae</taxon>
        <taxon>Actinokineospora</taxon>
    </lineage>
</organism>
<gene>
    <name evidence="2" type="ORF">SAMN05216174_113117</name>
</gene>
<proteinExistence type="predicted"/>
<feature type="compositionally biased region" description="Low complexity" evidence="1">
    <location>
        <begin position="423"/>
        <end position="438"/>
    </location>
</feature>
<dbReference type="EMBL" id="FMZZ01000013">
    <property type="protein sequence ID" value="SDD57539.1"/>
    <property type="molecule type" value="Genomic_DNA"/>
</dbReference>
<dbReference type="AlphaFoldDB" id="A0A1G6VVB7"/>
<evidence type="ECO:0000313" key="2">
    <source>
        <dbReference type="EMBL" id="SDD57539.1"/>
    </source>
</evidence>
<feature type="region of interest" description="Disordered" evidence="1">
    <location>
        <begin position="423"/>
        <end position="444"/>
    </location>
</feature>
<evidence type="ECO:0008006" key="4">
    <source>
        <dbReference type="Google" id="ProtNLM"/>
    </source>
</evidence>
<reference evidence="3" key="1">
    <citation type="submission" date="2016-10" db="EMBL/GenBank/DDBJ databases">
        <authorList>
            <person name="Varghese N."/>
            <person name="Submissions S."/>
        </authorList>
    </citation>
    <scope>NUCLEOTIDE SEQUENCE [LARGE SCALE GENOMIC DNA]</scope>
    <source>
        <strain evidence="3">IBRC-M 10403</strain>
    </source>
</reference>
<dbReference type="RefSeq" id="WP_091454975.1">
    <property type="nucleotide sequence ID" value="NZ_FMZZ01000013.1"/>
</dbReference>
<dbReference type="Proteomes" id="UP000199501">
    <property type="component" value="Unassembled WGS sequence"/>
</dbReference>
<evidence type="ECO:0000256" key="1">
    <source>
        <dbReference type="SAM" id="MobiDB-lite"/>
    </source>
</evidence>
<evidence type="ECO:0000313" key="3">
    <source>
        <dbReference type="Proteomes" id="UP000199501"/>
    </source>
</evidence>
<sequence>MTSASTRPPGPLDLMFHQAAVAPSHSGASANVGAVLHLSGAAPDIAALRAHVADRLPRIPGLAHFLTGPPGAVRWATGRSDPGVHVVDHPLPEGAGCLEAAVHHLRFTELPPDAPPWRLWLLRGHAPGGYALFYLTQHDVQDAGAIVAVLEGLFGPEPLVESSAVTPALTAPQPVAAVEFAAALDQVWQSTRGHGVWGWPRHPLSGERAVRWKTVPADLLRAIGAAFGASVNDVHLAALGHAVAQWAGAHWPPADGVPLPIMVPLNLRAAEERDLPGNRFFLGRVTVPGGLSTTPLRRLARTVTATAPLKAPGNRVALRRVLDALPRPALDLVTTLGAAPDRQSVVGSIFALRQPLRLGRDPVRQVDPLICCPDGFPMTVALFQYADAASVCFQVDRALPHADTIPDRWRQALTEMAADLGLPETGEPATAAEAATPPSGVTRP</sequence>
<dbReference type="SUPFAM" id="SSF52777">
    <property type="entry name" value="CoA-dependent acyltransferases"/>
    <property type="match status" value="2"/>
</dbReference>